<dbReference type="InterPro" id="IPR001647">
    <property type="entry name" value="HTH_TetR"/>
</dbReference>
<evidence type="ECO:0000256" key="2">
    <source>
        <dbReference type="ARBA" id="ARBA00023125"/>
    </source>
</evidence>
<evidence type="ECO:0000256" key="1">
    <source>
        <dbReference type="ARBA" id="ARBA00023015"/>
    </source>
</evidence>
<evidence type="ECO:0000313" key="7">
    <source>
        <dbReference type="EMBL" id="GAA1593854.1"/>
    </source>
</evidence>
<evidence type="ECO:0000256" key="3">
    <source>
        <dbReference type="ARBA" id="ARBA00023163"/>
    </source>
</evidence>
<gene>
    <name evidence="7" type="ORF">GCM10009804_57920</name>
</gene>
<protein>
    <recommendedName>
        <fullName evidence="6">HTH tetR-type domain-containing protein</fullName>
    </recommendedName>
</protein>
<dbReference type="InterPro" id="IPR050109">
    <property type="entry name" value="HTH-type_TetR-like_transc_reg"/>
</dbReference>
<dbReference type="PROSITE" id="PS01081">
    <property type="entry name" value="HTH_TETR_1"/>
    <property type="match status" value="1"/>
</dbReference>
<dbReference type="Gene3D" id="1.10.357.10">
    <property type="entry name" value="Tetracycline Repressor, domain 2"/>
    <property type="match status" value="1"/>
</dbReference>
<evidence type="ECO:0000256" key="5">
    <source>
        <dbReference type="SAM" id="MobiDB-lite"/>
    </source>
</evidence>
<keyword evidence="3" id="KW-0804">Transcription</keyword>
<dbReference type="InterPro" id="IPR023772">
    <property type="entry name" value="DNA-bd_HTH_TetR-type_CS"/>
</dbReference>
<keyword evidence="8" id="KW-1185">Reference proteome</keyword>
<accession>A0ABP4PWW0</accession>
<dbReference type="PRINTS" id="PR00455">
    <property type="entry name" value="HTHTETR"/>
</dbReference>
<dbReference type="EMBL" id="BAAAPH010000022">
    <property type="protein sequence ID" value="GAA1593854.1"/>
    <property type="molecule type" value="Genomic_DNA"/>
</dbReference>
<sequence>MAKLTNAQAEGSRESPRSKEGVRTLDRKKSSKGARALRSQPHARDALLAAARTLFTEKGYEATSVVEITQLAGISVGSLYYHFANKAEIFLAMHEDYAQRQDKRVRDALHAVKSAGITDPRRLFLAGTRAYLAGVWEDRDVSRVLAEGETPSGFNAISRQWSDDWIKRNTVLLADGQPPAATNAIAAAVAGAVGAWAKDIVQLPDITSADEYIEQAVMVVGRMTGFDDESPAVNPG</sequence>
<reference evidence="8" key="1">
    <citation type="journal article" date="2019" name="Int. J. Syst. Evol. Microbiol.">
        <title>The Global Catalogue of Microorganisms (GCM) 10K type strain sequencing project: providing services to taxonomists for standard genome sequencing and annotation.</title>
        <authorList>
            <consortium name="The Broad Institute Genomics Platform"/>
            <consortium name="The Broad Institute Genome Sequencing Center for Infectious Disease"/>
            <person name="Wu L."/>
            <person name="Ma J."/>
        </authorList>
    </citation>
    <scope>NUCLEOTIDE SEQUENCE [LARGE SCALE GENOMIC DNA]</scope>
    <source>
        <strain evidence="8">JCM 15572</strain>
    </source>
</reference>
<evidence type="ECO:0000259" key="6">
    <source>
        <dbReference type="PROSITE" id="PS50977"/>
    </source>
</evidence>
<proteinExistence type="predicted"/>
<evidence type="ECO:0000313" key="8">
    <source>
        <dbReference type="Proteomes" id="UP001501705"/>
    </source>
</evidence>
<dbReference type="PANTHER" id="PTHR30055">
    <property type="entry name" value="HTH-TYPE TRANSCRIPTIONAL REGULATOR RUTR"/>
    <property type="match status" value="1"/>
</dbReference>
<name>A0ABP4PWW0_9ACTN</name>
<feature type="DNA-binding region" description="H-T-H motif" evidence="4">
    <location>
        <begin position="64"/>
        <end position="83"/>
    </location>
</feature>
<evidence type="ECO:0000256" key="4">
    <source>
        <dbReference type="PROSITE-ProRule" id="PRU00335"/>
    </source>
</evidence>
<feature type="region of interest" description="Disordered" evidence="5">
    <location>
        <begin position="1"/>
        <end position="40"/>
    </location>
</feature>
<dbReference type="SUPFAM" id="SSF46689">
    <property type="entry name" value="Homeodomain-like"/>
    <property type="match status" value="1"/>
</dbReference>
<dbReference type="InterPro" id="IPR009057">
    <property type="entry name" value="Homeodomain-like_sf"/>
</dbReference>
<feature type="domain" description="HTH tetR-type" evidence="6">
    <location>
        <begin position="41"/>
        <end position="101"/>
    </location>
</feature>
<dbReference type="PANTHER" id="PTHR30055:SF234">
    <property type="entry name" value="HTH-TYPE TRANSCRIPTIONAL REGULATOR BETI"/>
    <property type="match status" value="1"/>
</dbReference>
<comment type="caution">
    <text evidence="7">The sequence shown here is derived from an EMBL/GenBank/DDBJ whole genome shotgun (WGS) entry which is preliminary data.</text>
</comment>
<keyword evidence="1" id="KW-0805">Transcription regulation</keyword>
<dbReference type="PROSITE" id="PS50977">
    <property type="entry name" value="HTH_TETR_2"/>
    <property type="match status" value="1"/>
</dbReference>
<dbReference type="RefSeq" id="WP_344238391.1">
    <property type="nucleotide sequence ID" value="NZ_BAAAPH010000022.1"/>
</dbReference>
<dbReference type="Pfam" id="PF00440">
    <property type="entry name" value="TetR_N"/>
    <property type="match status" value="1"/>
</dbReference>
<dbReference type="Proteomes" id="UP001501705">
    <property type="component" value="Unassembled WGS sequence"/>
</dbReference>
<keyword evidence="2 4" id="KW-0238">DNA-binding</keyword>
<feature type="compositionally biased region" description="Basic and acidic residues" evidence="5">
    <location>
        <begin position="11"/>
        <end position="28"/>
    </location>
</feature>
<organism evidence="7 8">
    <name type="scientific">Kribbella hippodromi</name>
    <dbReference type="NCBI Taxonomy" id="434347"/>
    <lineage>
        <taxon>Bacteria</taxon>
        <taxon>Bacillati</taxon>
        <taxon>Actinomycetota</taxon>
        <taxon>Actinomycetes</taxon>
        <taxon>Propionibacteriales</taxon>
        <taxon>Kribbellaceae</taxon>
        <taxon>Kribbella</taxon>
    </lineage>
</organism>